<feature type="transmembrane region" description="Helical" evidence="2">
    <location>
        <begin position="100"/>
        <end position="122"/>
    </location>
</feature>
<dbReference type="Pfam" id="PF09656">
    <property type="entry name" value="PGPGW"/>
    <property type="match status" value="1"/>
</dbReference>
<accession>A0A1I7AS53</accession>
<reference evidence="4" key="1">
    <citation type="submission" date="2016-10" db="EMBL/GenBank/DDBJ databases">
        <authorList>
            <person name="Varghese N."/>
            <person name="Submissions S."/>
        </authorList>
    </citation>
    <scope>NUCLEOTIDE SEQUENCE [LARGE SCALE GENOMIC DNA]</scope>
    <source>
        <strain evidence="4">DSM 45501</strain>
    </source>
</reference>
<dbReference type="NCBIfam" id="TIGR02611">
    <property type="entry name" value="TIGR02611 family protein"/>
    <property type="match status" value="1"/>
</dbReference>
<feature type="transmembrane region" description="Helical" evidence="2">
    <location>
        <begin position="75"/>
        <end position="94"/>
    </location>
</feature>
<feature type="region of interest" description="Disordered" evidence="1">
    <location>
        <begin position="1"/>
        <end position="21"/>
    </location>
</feature>
<keyword evidence="2" id="KW-1133">Transmembrane helix</keyword>
<evidence type="ECO:0000256" key="1">
    <source>
        <dbReference type="SAM" id="MobiDB-lite"/>
    </source>
</evidence>
<keyword evidence="2" id="KW-0472">Membrane</keyword>
<dbReference type="InterPro" id="IPR019099">
    <property type="entry name" value="Uncharacterised_PGPGW_TM"/>
</dbReference>
<name>A0A1I7AS53_9ACTN</name>
<dbReference type="EMBL" id="FPAT01000008">
    <property type="protein sequence ID" value="SFT77762.1"/>
    <property type="molecule type" value="Genomic_DNA"/>
</dbReference>
<dbReference type="STRING" id="995060.SAMN04487904_10824"/>
<keyword evidence="4" id="KW-1185">Reference proteome</keyword>
<dbReference type="Proteomes" id="UP000199165">
    <property type="component" value="Unassembled WGS sequence"/>
</dbReference>
<proteinExistence type="predicted"/>
<organism evidence="3 4">
    <name type="scientific">Actinopolyspora righensis</name>
    <dbReference type="NCBI Taxonomy" id="995060"/>
    <lineage>
        <taxon>Bacteria</taxon>
        <taxon>Bacillati</taxon>
        <taxon>Actinomycetota</taxon>
        <taxon>Actinomycetes</taxon>
        <taxon>Actinopolysporales</taxon>
        <taxon>Actinopolysporaceae</taxon>
        <taxon>Actinopolyspora</taxon>
        <taxon>Actinopolyspora alba group</taxon>
    </lineage>
</organism>
<gene>
    <name evidence="3" type="ORF">SAMN04487904_10824</name>
</gene>
<protein>
    <submittedName>
        <fullName evidence="3">TIGR02611 family protein</fullName>
    </submittedName>
</protein>
<feature type="transmembrane region" description="Helical" evidence="2">
    <location>
        <begin position="143"/>
        <end position="163"/>
    </location>
</feature>
<evidence type="ECO:0000313" key="3">
    <source>
        <dbReference type="EMBL" id="SFT77762.1"/>
    </source>
</evidence>
<keyword evidence="2" id="KW-0812">Transmembrane</keyword>
<dbReference type="InterPro" id="IPR013434">
    <property type="entry name" value="CHP02611"/>
</dbReference>
<sequence>MWLRQSDTGPRAPGKQDRSAGRCVLSRTAEPGSRHRENEPPHAHLSGWRARVHRLRERFRARRERIRARPALNTLYRFGLGLLGGIVLLLGIVMIPYPGPGWLCVFAGLGLLATEFAWARHVNMFAKHHYQRWVRWLSRQHPATRLAVMTATGLIVVATLWLIGAFDLVGDFLGLQWSWLASPLFQA</sequence>
<evidence type="ECO:0000256" key="2">
    <source>
        <dbReference type="SAM" id="Phobius"/>
    </source>
</evidence>
<evidence type="ECO:0000313" key="4">
    <source>
        <dbReference type="Proteomes" id="UP000199165"/>
    </source>
</evidence>
<dbReference type="AlphaFoldDB" id="A0A1I7AS53"/>